<organism evidence="1 2">
    <name type="scientific">Gigaspora margarita</name>
    <dbReference type="NCBI Taxonomy" id="4874"/>
    <lineage>
        <taxon>Eukaryota</taxon>
        <taxon>Fungi</taxon>
        <taxon>Fungi incertae sedis</taxon>
        <taxon>Mucoromycota</taxon>
        <taxon>Glomeromycotina</taxon>
        <taxon>Glomeromycetes</taxon>
        <taxon>Diversisporales</taxon>
        <taxon>Gigasporaceae</taxon>
        <taxon>Gigaspora</taxon>
    </lineage>
</organism>
<dbReference type="EMBL" id="CAJVQB010035130">
    <property type="protein sequence ID" value="CAG8822124.1"/>
    <property type="molecule type" value="Genomic_DNA"/>
</dbReference>
<accession>A0ABN7W9F9</accession>
<comment type="caution">
    <text evidence="1">The sequence shown here is derived from an EMBL/GenBank/DDBJ whole genome shotgun (WGS) entry which is preliminary data.</text>
</comment>
<feature type="non-terminal residue" evidence="1">
    <location>
        <position position="1"/>
    </location>
</feature>
<proteinExistence type="predicted"/>
<keyword evidence="2" id="KW-1185">Reference proteome</keyword>
<evidence type="ECO:0000313" key="2">
    <source>
        <dbReference type="Proteomes" id="UP000789901"/>
    </source>
</evidence>
<dbReference type="Proteomes" id="UP000789901">
    <property type="component" value="Unassembled WGS sequence"/>
</dbReference>
<evidence type="ECO:0000313" key="1">
    <source>
        <dbReference type="EMBL" id="CAG8822124.1"/>
    </source>
</evidence>
<name>A0ABN7W9F9_GIGMA</name>
<protein>
    <submittedName>
        <fullName evidence="1">27770_t:CDS:1</fullName>
    </submittedName>
</protein>
<gene>
    <name evidence="1" type="ORF">GMARGA_LOCUS28011</name>
</gene>
<reference evidence="1 2" key="1">
    <citation type="submission" date="2021-06" db="EMBL/GenBank/DDBJ databases">
        <authorList>
            <person name="Kallberg Y."/>
            <person name="Tangrot J."/>
            <person name="Rosling A."/>
        </authorList>
    </citation>
    <scope>NUCLEOTIDE SEQUENCE [LARGE SCALE GENOMIC DNA]</scope>
    <source>
        <strain evidence="1 2">120-4 pot B 10/14</strain>
    </source>
</reference>
<sequence>TVAKIIQKMPTEDLNNCIYINRIWYKEICYELYKRCKNFNTKYYDLLEKLDRYHRKLDINDNEIEPIYNNALTIFEELVKVERYMLNKNIVFSKRIRNAILTNLEDYNYGNLLDLYDFGKDTFEYIKYLETI</sequence>